<sequence length="615" mass="71447">MRALNNPTVPTRLIDVHDHDSQTWSLMETKNHQSYSKYIAVSHRWTEDTPRLLKDNYTSFQTGQHDKVVPRNYEDVFVLCRRLNIRYVWIDSLCIFQDSADDFLEEAATMTEVYANAFCTFSICWECPRGFLRPRETRAIPRNGPLTEDSLKWSDRYVFVQDRRELHLAIGQAPVNRRGWVLQEQLLSPRVLYLGNDQFYWECDEGLLCETEPDCFHPQYNDYKRRSVLVDESRKLQAWHSFVDQFMRLGLSFERDRLLAISGIARFLFSLRDKRLPDGSRPDSSLRIERKFGQTVEYFAGLQRAHWITDLLWYPDLGGRTTWQPKDTYYQRPGPESFKRRPDDIVPSWSWAACPGPIQWTLSSRDGIPIEEFPKHDGGPLACLRKSHFEPLGNDVYGLPKSASLDISCLLIQARYTELSGSEDVHIRSEKSVNKATNNYFEWHTDGFLLPLPYPQLHSDEQSVFITPVEPCDSFIATCFIMPLHKIRGPGEMMITGLIVQERSQADCETREFVRIGSFTKNHTLHEHSRVNEMDRVRALFSIHPVKDPIVEDRTKDRASMGVLNALLKNLPTDGDEFEQELHECTQGWKKEESLGTELEDSVTLKAEWATIRLV</sequence>
<organism evidence="2 3">
    <name type="scientific">Fusarium langsethiae</name>
    <dbReference type="NCBI Taxonomy" id="179993"/>
    <lineage>
        <taxon>Eukaryota</taxon>
        <taxon>Fungi</taxon>
        <taxon>Dikarya</taxon>
        <taxon>Ascomycota</taxon>
        <taxon>Pezizomycotina</taxon>
        <taxon>Sordariomycetes</taxon>
        <taxon>Hypocreomycetidae</taxon>
        <taxon>Hypocreales</taxon>
        <taxon>Nectriaceae</taxon>
        <taxon>Fusarium</taxon>
    </lineage>
</organism>
<proteinExistence type="predicted"/>
<dbReference type="Pfam" id="PF06985">
    <property type="entry name" value="HET"/>
    <property type="match status" value="1"/>
</dbReference>
<comment type="caution">
    <text evidence="2">The sequence shown here is derived from an EMBL/GenBank/DDBJ whole genome shotgun (WGS) entry which is preliminary data.</text>
</comment>
<dbReference type="InterPro" id="IPR010730">
    <property type="entry name" value="HET"/>
</dbReference>
<keyword evidence="3" id="KW-1185">Reference proteome</keyword>
<dbReference type="AlphaFoldDB" id="A0A0M9F1N1"/>
<evidence type="ECO:0000313" key="3">
    <source>
        <dbReference type="Proteomes" id="UP000037904"/>
    </source>
</evidence>
<dbReference type="Proteomes" id="UP000037904">
    <property type="component" value="Unassembled WGS sequence"/>
</dbReference>
<dbReference type="OrthoDB" id="5362512at2759"/>
<reference evidence="2 3" key="1">
    <citation type="submission" date="2015-04" db="EMBL/GenBank/DDBJ databases">
        <title>The draft genome sequence of Fusarium langsethiae, a T-2/HT-2 mycotoxin producer.</title>
        <authorList>
            <person name="Lysoe E."/>
            <person name="Divon H.H."/>
            <person name="Terzi V."/>
            <person name="Orru L."/>
            <person name="Lamontanara A."/>
            <person name="Kolseth A.-K."/>
            <person name="Frandsen R.J."/>
            <person name="Nielsen K."/>
            <person name="Thrane U."/>
        </authorList>
    </citation>
    <scope>NUCLEOTIDE SEQUENCE [LARGE SCALE GENOMIC DNA]</scope>
    <source>
        <strain evidence="2 3">Fl201059</strain>
    </source>
</reference>
<feature type="domain" description="Heterokaryon incompatibility" evidence="1">
    <location>
        <begin position="38"/>
        <end position="184"/>
    </location>
</feature>
<dbReference type="EMBL" id="JXCE01000028">
    <property type="protein sequence ID" value="KPA44328.1"/>
    <property type="molecule type" value="Genomic_DNA"/>
</dbReference>
<name>A0A0M9F1N1_FUSLA</name>
<accession>A0A0M9F1N1</accession>
<dbReference type="PANTHER" id="PTHR33112">
    <property type="entry name" value="DOMAIN PROTEIN, PUTATIVE-RELATED"/>
    <property type="match status" value="1"/>
</dbReference>
<gene>
    <name evidence="2" type="ORF">FLAG1_02809</name>
</gene>
<evidence type="ECO:0000313" key="2">
    <source>
        <dbReference type="EMBL" id="KPA44328.1"/>
    </source>
</evidence>
<evidence type="ECO:0000259" key="1">
    <source>
        <dbReference type="Pfam" id="PF06985"/>
    </source>
</evidence>
<protein>
    <submittedName>
        <fullName evidence="2">Tol protein</fullName>
    </submittedName>
</protein>
<dbReference type="PANTHER" id="PTHR33112:SF10">
    <property type="entry name" value="TOL"/>
    <property type="match status" value="1"/>
</dbReference>